<dbReference type="RefSeq" id="WP_326834699.1">
    <property type="nucleotide sequence ID" value="NZ_CP142149.1"/>
</dbReference>
<dbReference type="Proteomes" id="UP001330812">
    <property type="component" value="Chromosome"/>
</dbReference>
<gene>
    <name evidence="2" type="ORF">VSH64_07185</name>
</gene>
<protein>
    <submittedName>
        <fullName evidence="2">MmgE/PrpD family protein</fullName>
    </submittedName>
</protein>
<proteinExistence type="predicted"/>
<dbReference type="EMBL" id="CP142149">
    <property type="protein sequence ID" value="WSE31891.1"/>
    <property type="molecule type" value="Genomic_DNA"/>
</dbReference>
<evidence type="ECO:0000313" key="2">
    <source>
        <dbReference type="EMBL" id="WSE31891.1"/>
    </source>
</evidence>
<evidence type="ECO:0000259" key="1">
    <source>
        <dbReference type="Pfam" id="PF03972"/>
    </source>
</evidence>
<dbReference type="InterPro" id="IPR042183">
    <property type="entry name" value="MmgE/PrpD_sf_1"/>
</dbReference>
<dbReference type="InterPro" id="IPR045336">
    <property type="entry name" value="MmgE_PrpD_N"/>
</dbReference>
<feature type="domain" description="MmgE/PrpD N-terminal" evidence="1">
    <location>
        <begin position="80"/>
        <end position="192"/>
    </location>
</feature>
<keyword evidence="3" id="KW-1185">Reference proteome</keyword>
<dbReference type="Pfam" id="PF03972">
    <property type="entry name" value="MmgE_PrpD_N"/>
    <property type="match status" value="1"/>
</dbReference>
<sequence>MTEAILALVHAPVADNAEAAIGLALVRGAAPAEPVRAALGEVAGRPTGRARLFGTAAANLYLEWAAVIAAVAALDGDADAVVAGAAVACAVADGLGPSHAAAGWCVETTAGAVGAAAASARVLGLRRLPLRHAIGIAATQASGLSAVQDTALGAAQVGHAAATGVEAALLARNGFTAAEDPLAGRRGLFAVMRPVVETGQ</sequence>
<name>A0ABZ1IBN9_9PSEU</name>
<dbReference type="InterPro" id="IPR036148">
    <property type="entry name" value="MmgE/PrpD_sf"/>
</dbReference>
<dbReference type="Gene3D" id="1.10.4100.10">
    <property type="entry name" value="2-methylcitrate dehydratase PrpD"/>
    <property type="match status" value="1"/>
</dbReference>
<evidence type="ECO:0000313" key="3">
    <source>
        <dbReference type="Proteomes" id="UP001330812"/>
    </source>
</evidence>
<dbReference type="SUPFAM" id="SSF103378">
    <property type="entry name" value="2-methylcitrate dehydratase PrpD"/>
    <property type="match status" value="1"/>
</dbReference>
<reference evidence="2 3" key="1">
    <citation type="journal article" date="2015" name="Int. J. Syst. Evol. Microbiol.">
        <title>Amycolatopsis rhabdoformis sp. nov., an actinomycete isolated from a tropical forest soil.</title>
        <authorList>
            <person name="Souza W.R."/>
            <person name="Silva R.E."/>
            <person name="Goodfellow M."/>
            <person name="Busarakam K."/>
            <person name="Figueiro F.S."/>
            <person name="Ferreira D."/>
            <person name="Rodrigues-Filho E."/>
            <person name="Moraes L.A.B."/>
            <person name="Zucchi T.D."/>
        </authorList>
    </citation>
    <scope>NUCLEOTIDE SEQUENCE [LARGE SCALE GENOMIC DNA]</scope>
    <source>
        <strain evidence="2 3">NCIMB 14900</strain>
    </source>
</reference>
<organism evidence="2 3">
    <name type="scientific">Amycolatopsis rhabdoformis</name>
    <dbReference type="NCBI Taxonomy" id="1448059"/>
    <lineage>
        <taxon>Bacteria</taxon>
        <taxon>Bacillati</taxon>
        <taxon>Actinomycetota</taxon>
        <taxon>Actinomycetes</taxon>
        <taxon>Pseudonocardiales</taxon>
        <taxon>Pseudonocardiaceae</taxon>
        <taxon>Amycolatopsis</taxon>
    </lineage>
</organism>
<accession>A0ABZ1IBN9</accession>